<evidence type="ECO:0000313" key="6">
    <source>
        <dbReference type="Proteomes" id="UP000813462"/>
    </source>
</evidence>
<dbReference type="PANTHER" id="PTHR32444:SF128">
    <property type="entry name" value="CURCULIN-LIKE (MANNOSE-BINDING) LECTIN FAMILY PROTEIN"/>
    <property type="match status" value="1"/>
</dbReference>
<dbReference type="SUPFAM" id="SSF51110">
    <property type="entry name" value="alpha-D-mannose-specific plant lectins"/>
    <property type="match status" value="1"/>
</dbReference>
<dbReference type="PANTHER" id="PTHR32444">
    <property type="entry name" value="BULB-TYPE LECTIN DOMAIN-CONTAINING PROTEIN"/>
    <property type="match status" value="1"/>
</dbReference>
<comment type="caution">
    <text evidence="5">The sequence shown here is derived from an EMBL/GenBank/DDBJ whole genome shotgun (WGS) entry which is preliminary data.</text>
</comment>
<accession>A0A978W3B9</accession>
<dbReference type="InterPro" id="IPR001480">
    <property type="entry name" value="Bulb-type_lectin_dom"/>
</dbReference>
<evidence type="ECO:0000256" key="1">
    <source>
        <dbReference type="ARBA" id="ARBA00022729"/>
    </source>
</evidence>
<dbReference type="InterPro" id="IPR036426">
    <property type="entry name" value="Bulb-type_lectin_dom_sf"/>
</dbReference>
<protein>
    <recommendedName>
        <fullName evidence="4">Bulb-type lectin domain-containing protein</fullName>
    </recommendedName>
</protein>
<organism evidence="5 6">
    <name type="scientific">Ziziphus jujuba var. spinosa</name>
    <dbReference type="NCBI Taxonomy" id="714518"/>
    <lineage>
        <taxon>Eukaryota</taxon>
        <taxon>Viridiplantae</taxon>
        <taxon>Streptophyta</taxon>
        <taxon>Embryophyta</taxon>
        <taxon>Tracheophyta</taxon>
        <taxon>Spermatophyta</taxon>
        <taxon>Magnoliopsida</taxon>
        <taxon>eudicotyledons</taxon>
        <taxon>Gunneridae</taxon>
        <taxon>Pentapetalae</taxon>
        <taxon>rosids</taxon>
        <taxon>fabids</taxon>
        <taxon>Rosales</taxon>
        <taxon>Rhamnaceae</taxon>
        <taxon>Paliureae</taxon>
        <taxon>Ziziphus</taxon>
    </lineage>
</organism>
<gene>
    <name evidence="5" type="ORF">FEM48_Zijuj01G0202400</name>
</gene>
<evidence type="ECO:0000256" key="2">
    <source>
        <dbReference type="ARBA" id="ARBA00023157"/>
    </source>
</evidence>
<feature type="domain" description="Bulb-type lectin" evidence="4">
    <location>
        <begin position="2"/>
        <end position="62"/>
    </location>
</feature>
<name>A0A978W3B9_ZIZJJ</name>
<keyword evidence="3" id="KW-0325">Glycoprotein</keyword>
<dbReference type="AlphaFoldDB" id="A0A978W3B9"/>
<dbReference type="EMBL" id="JAEACU010000001">
    <property type="protein sequence ID" value="KAH7546453.1"/>
    <property type="molecule type" value="Genomic_DNA"/>
</dbReference>
<keyword evidence="2" id="KW-1015">Disulfide bond</keyword>
<evidence type="ECO:0000313" key="5">
    <source>
        <dbReference type="EMBL" id="KAH7546453.1"/>
    </source>
</evidence>
<keyword evidence="1" id="KW-0732">Signal</keyword>
<dbReference type="Proteomes" id="UP000813462">
    <property type="component" value="Unassembled WGS sequence"/>
</dbReference>
<evidence type="ECO:0000259" key="4">
    <source>
        <dbReference type="Pfam" id="PF01453"/>
    </source>
</evidence>
<dbReference type="Pfam" id="PF01453">
    <property type="entry name" value="B_lectin"/>
    <property type="match status" value="1"/>
</dbReference>
<evidence type="ECO:0000256" key="3">
    <source>
        <dbReference type="ARBA" id="ARBA00023180"/>
    </source>
</evidence>
<reference evidence="5" key="1">
    <citation type="journal article" date="2021" name="Front. Plant Sci.">
        <title>Chromosome-Scale Genome Assembly for Chinese Sour Jujube and Insights Into Its Genome Evolution and Domestication Signature.</title>
        <authorList>
            <person name="Shen L.-Y."/>
            <person name="Luo H."/>
            <person name="Wang X.-L."/>
            <person name="Wang X.-M."/>
            <person name="Qiu X.-J."/>
            <person name="Liu H."/>
            <person name="Zhou S.-S."/>
            <person name="Jia K.-H."/>
            <person name="Nie S."/>
            <person name="Bao Y.-T."/>
            <person name="Zhang R.-G."/>
            <person name="Yun Q.-Z."/>
            <person name="Chai Y.-H."/>
            <person name="Lu J.-Y."/>
            <person name="Li Y."/>
            <person name="Zhao S.-W."/>
            <person name="Mao J.-F."/>
            <person name="Jia S.-G."/>
            <person name="Mao Y.-M."/>
        </authorList>
    </citation>
    <scope>NUCLEOTIDE SEQUENCE</scope>
    <source>
        <strain evidence="5">AT0</strain>
        <tissue evidence="5">Leaf</tissue>
    </source>
</reference>
<sequence>MNSNTIATLLNIGNFILKAGDIDDKILWKSFDYPFNTLFPDMLLGLFDIKSGQARNIILTSWLSPLVLVPGAFRLAAAAWKKLLLGWTRAAISCKVLRHLVGLQTTYDVWKTLEGRYASYSRSQILRLQTRLQSIKKGDMRLGIEFDLVSENLNSRLDSISLTEPICQVCGLIGHVGAICYYRYTQPFQQCSPLLQGSDPRGFLAEIQSGFPSNPTSPMSFTPNLV</sequence>
<proteinExistence type="predicted"/>